<feature type="region of interest" description="Disordered" evidence="1">
    <location>
        <begin position="80"/>
        <end position="181"/>
    </location>
</feature>
<feature type="region of interest" description="Disordered" evidence="1">
    <location>
        <begin position="1"/>
        <end position="65"/>
    </location>
</feature>
<feature type="compositionally biased region" description="Acidic residues" evidence="1">
    <location>
        <begin position="157"/>
        <end position="172"/>
    </location>
</feature>
<dbReference type="RefSeq" id="XP_007395633.1">
    <property type="nucleotide sequence ID" value="XM_007395571.1"/>
</dbReference>
<dbReference type="OrthoDB" id="3267661at2759"/>
<dbReference type="AlphaFoldDB" id="K5VUX6"/>
<dbReference type="STRING" id="650164.K5VUX6"/>
<feature type="compositionally biased region" description="Acidic residues" evidence="1">
    <location>
        <begin position="52"/>
        <end position="64"/>
    </location>
</feature>
<organism evidence="2 3">
    <name type="scientific">Phanerochaete carnosa (strain HHB-10118-sp)</name>
    <name type="common">White-rot fungus</name>
    <name type="synonym">Peniophora carnosa</name>
    <dbReference type="NCBI Taxonomy" id="650164"/>
    <lineage>
        <taxon>Eukaryota</taxon>
        <taxon>Fungi</taxon>
        <taxon>Dikarya</taxon>
        <taxon>Basidiomycota</taxon>
        <taxon>Agaricomycotina</taxon>
        <taxon>Agaricomycetes</taxon>
        <taxon>Polyporales</taxon>
        <taxon>Phanerochaetaceae</taxon>
        <taxon>Phanerochaete</taxon>
    </lineage>
</organism>
<evidence type="ECO:0000313" key="3">
    <source>
        <dbReference type="Proteomes" id="UP000008370"/>
    </source>
</evidence>
<accession>K5VUX6</accession>
<sequence>MSVASPTLLPRTAVFPTLLPKPPQPHPLPLPRYGQQPARFNATRDLAREMEDLSEEEDDMDESMEDIKKRGYNWLVPIGRSLTQHEEKNDADDQSEDDDDDDDEDEDGSDGSESEGDNNNTDADEEDEDEEEEEEEQDLDADMVDMDEPQNISLVDTEPDDFDQMDAEESGAFEEGPSSEV</sequence>
<dbReference type="Proteomes" id="UP000008370">
    <property type="component" value="Unassembled WGS sequence"/>
</dbReference>
<reference evidence="2 3" key="1">
    <citation type="journal article" date="2012" name="BMC Genomics">
        <title>Comparative genomics of the white-rot fungi, Phanerochaete carnosa and P. chrysosporium, to elucidate the genetic basis of the distinct wood types they colonize.</title>
        <authorList>
            <person name="Suzuki H."/>
            <person name="MacDonald J."/>
            <person name="Syed K."/>
            <person name="Salamov A."/>
            <person name="Hori C."/>
            <person name="Aerts A."/>
            <person name="Henrissat B."/>
            <person name="Wiebenga A."/>
            <person name="vanKuyk P.A."/>
            <person name="Barry K."/>
            <person name="Lindquist E."/>
            <person name="LaButti K."/>
            <person name="Lapidus A."/>
            <person name="Lucas S."/>
            <person name="Coutinho P."/>
            <person name="Gong Y."/>
            <person name="Samejima M."/>
            <person name="Mahadevan R."/>
            <person name="Abou-Zaid M."/>
            <person name="de Vries R.P."/>
            <person name="Igarashi K."/>
            <person name="Yadav J.S."/>
            <person name="Grigoriev I.V."/>
            <person name="Master E.R."/>
        </authorList>
    </citation>
    <scope>NUCLEOTIDE SEQUENCE [LARGE SCALE GENOMIC DNA]</scope>
    <source>
        <strain evidence="2 3">HHB-10118-sp</strain>
    </source>
</reference>
<keyword evidence="3" id="KW-1185">Reference proteome</keyword>
<dbReference type="GeneID" id="18912793"/>
<proteinExistence type="predicted"/>
<dbReference type="InParanoid" id="K5VUX6"/>
<gene>
    <name evidence="2" type="ORF">PHACADRAFT_208820</name>
</gene>
<evidence type="ECO:0000256" key="1">
    <source>
        <dbReference type="SAM" id="MobiDB-lite"/>
    </source>
</evidence>
<evidence type="ECO:0000313" key="2">
    <source>
        <dbReference type="EMBL" id="EKM55303.1"/>
    </source>
</evidence>
<feature type="compositionally biased region" description="Acidic residues" evidence="1">
    <location>
        <begin position="89"/>
        <end position="148"/>
    </location>
</feature>
<dbReference type="HOGENOM" id="CLU_116811_0_0_1"/>
<feature type="compositionally biased region" description="Pro residues" evidence="1">
    <location>
        <begin position="19"/>
        <end position="30"/>
    </location>
</feature>
<name>K5VUX6_PHACS</name>
<dbReference type="EMBL" id="JH930472">
    <property type="protein sequence ID" value="EKM55303.1"/>
    <property type="molecule type" value="Genomic_DNA"/>
</dbReference>
<dbReference type="KEGG" id="pco:PHACADRAFT_208820"/>
<protein>
    <submittedName>
        <fullName evidence="2">Uncharacterized protein</fullName>
    </submittedName>
</protein>